<evidence type="ECO:0000259" key="1">
    <source>
        <dbReference type="Pfam" id="PF03819"/>
    </source>
</evidence>
<feature type="domain" description="NTP pyrophosphohydrolase MazG-like" evidence="1">
    <location>
        <begin position="163"/>
        <end position="218"/>
    </location>
</feature>
<dbReference type="InterPro" id="IPR048015">
    <property type="entry name" value="NTP-PPase_MazG-like_N"/>
</dbReference>
<dbReference type="PANTHER" id="PTHR30522:SF0">
    <property type="entry name" value="NUCLEOSIDE TRIPHOSPHATE PYROPHOSPHOHYDROLASE"/>
    <property type="match status" value="1"/>
</dbReference>
<protein>
    <submittedName>
        <fullName evidence="2">Nucleoside triphosphate pyrophosphohydrolase</fullName>
        <ecNumber evidence="2">3.6.1.9</ecNumber>
    </submittedName>
</protein>
<dbReference type="Gene3D" id="1.10.287.1080">
    <property type="entry name" value="MazG-like"/>
    <property type="match status" value="2"/>
</dbReference>
<dbReference type="NCBIfam" id="NF007113">
    <property type="entry name" value="PRK09562.1"/>
    <property type="match status" value="1"/>
</dbReference>
<comment type="caution">
    <text evidence="2">The sequence shown here is derived from an EMBL/GenBank/DDBJ whole genome shotgun (WGS) entry which is preliminary data.</text>
</comment>
<dbReference type="InterPro" id="IPR048011">
    <property type="entry name" value="NTP-PPase_MazG-like_C"/>
</dbReference>
<evidence type="ECO:0000313" key="2">
    <source>
        <dbReference type="EMBL" id="HJF28370.1"/>
    </source>
</evidence>
<dbReference type="GO" id="GO:0046047">
    <property type="term" value="P:TTP catabolic process"/>
    <property type="evidence" value="ECO:0007669"/>
    <property type="project" value="TreeGrafter"/>
</dbReference>
<dbReference type="FunFam" id="1.10.287.1080:FF:000001">
    <property type="entry name" value="Nucleoside triphosphate pyrophosphohydrolase"/>
    <property type="match status" value="1"/>
</dbReference>
<name>A0A9D2ZZR2_ACILW</name>
<dbReference type="InterPro" id="IPR011551">
    <property type="entry name" value="NTP_PyrPHydrolase_MazG"/>
</dbReference>
<dbReference type="AlphaFoldDB" id="A0A9D2ZZR2"/>
<dbReference type="PANTHER" id="PTHR30522">
    <property type="entry name" value="NUCLEOSIDE TRIPHOSPHATE PYROPHOSPHOHYDROLASE"/>
    <property type="match status" value="1"/>
</dbReference>
<dbReference type="GO" id="GO:0047429">
    <property type="term" value="F:nucleoside triphosphate diphosphatase activity"/>
    <property type="evidence" value="ECO:0007669"/>
    <property type="project" value="UniProtKB-EC"/>
</dbReference>
<dbReference type="Proteomes" id="UP000787156">
    <property type="component" value="Unassembled WGS sequence"/>
</dbReference>
<reference evidence="2" key="1">
    <citation type="journal article" date="2021" name="PeerJ">
        <title>Extensive microbial diversity within the chicken gut microbiome revealed by metagenomics and culture.</title>
        <authorList>
            <person name="Gilroy R."/>
            <person name="Ravi A."/>
            <person name="Getino M."/>
            <person name="Pursley I."/>
            <person name="Horton D.L."/>
            <person name="Alikhan N.F."/>
            <person name="Baker D."/>
            <person name="Gharbi K."/>
            <person name="Hall N."/>
            <person name="Watson M."/>
            <person name="Adriaenssens E.M."/>
            <person name="Foster-Nyarko E."/>
            <person name="Jarju S."/>
            <person name="Secka A."/>
            <person name="Antonio M."/>
            <person name="Oren A."/>
            <person name="Chaudhuri R.R."/>
            <person name="La Ragione R."/>
            <person name="Hildebrand F."/>
            <person name="Pallen M.J."/>
        </authorList>
    </citation>
    <scope>NUCLEOTIDE SEQUENCE</scope>
    <source>
        <strain evidence="2">CHK135-1449</strain>
    </source>
</reference>
<dbReference type="CDD" id="cd11528">
    <property type="entry name" value="NTP-PPase_MazG_Nterm"/>
    <property type="match status" value="1"/>
</dbReference>
<keyword evidence="2" id="KW-0378">Hydrolase</keyword>
<dbReference type="GO" id="GO:0006950">
    <property type="term" value="P:response to stress"/>
    <property type="evidence" value="ECO:0007669"/>
    <property type="project" value="UniProtKB-ARBA"/>
</dbReference>
<gene>
    <name evidence="2" type="primary">mazG</name>
    <name evidence="2" type="ORF">K8V79_09040</name>
</gene>
<accession>A0A9D2ZZR2</accession>
<dbReference type="Pfam" id="PF03819">
    <property type="entry name" value="MazG"/>
    <property type="match status" value="2"/>
</dbReference>
<dbReference type="GO" id="GO:0046052">
    <property type="term" value="P:UTP catabolic process"/>
    <property type="evidence" value="ECO:0007669"/>
    <property type="project" value="TreeGrafter"/>
</dbReference>
<dbReference type="GO" id="GO:0046081">
    <property type="term" value="P:dUTP catabolic process"/>
    <property type="evidence" value="ECO:0007669"/>
    <property type="project" value="TreeGrafter"/>
</dbReference>
<dbReference type="GO" id="GO:0046076">
    <property type="term" value="P:dTTP catabolic process"/>
    <property type="evidence" value="ECO:0007669"/>
    <property type="project" value="TreeGrafter"/>
</dbReference>
<dbReference type="SUPFAM" id="SSF101386">
    <property type="entry name" value="all-alpha NTP pyrophosphatases"/>
    <property type="match status" value="2"/>
</dbReference>
<dbReference type="EMBL" id="DYWX01000096">
    <property type="protein sequence ID" value="HJF28370.1"/>
    <property type="molecule type" value="Genomic_DNA"/>
</dbReference>
<feature type="domain" description="NTP pyrophosphohydrolase MazG-like" evidence="1">
    <location>
        <begin position="21"/>
        <end position="94"/>
    </location>
</feature>
<organism evidence="2 3">
    <name type="scientific">Acinetobacter lwoffii</name>
    <dbReference type="NCBI Taxonomy" id="28090"/>
    <lineage>
        <taxon>Bacteria</taxon>
        <taxon>Pseudomonadati</taxon>
        <taxon>Pseudomonadota</taxon>
        <taxon>Gammaproteobacteria</taxon>
        <taxon>Moraxellales</taxon>
        <taxon>Moraxellaceae</taxon>
        <taxon>Acinetobacter</taxon>
    </lineage>
</organism>
<dbReference type="GO" id="GO:0046061">
    <property type="term" value="P:dATP catabolic process"/>
    <property type="evidence" value="ECO:0007669"/>
    <property type="project" value="TreeGrafter"/>
</dbReference>
<dbReference type="GO" id="GO:0006203">
    <property type="term" value="P:dGTP catabolic process"/>
    <property type="evidence" value="ECO:0007669"/>
    <property type="project" value="TreeGrafter"/>
</dbReference>
<evidence type="ECO:0000313" key="3">
    <source>
        <dbReference type="Proteomes" id="UP000787156"/>
    </source>
</evidence>
<reference evidence="2" key="2">
    <citation type="submission" date="2021-09" db="EMBL/GenBank/DDBJ databases">
        <authorList>
            <person name="Gilroy R."/>
        </authorList>
    </citation>
    <scope>NUCLEOTIDE SEQUENCE</scope>
    <source>
        <strain evidence="2">CHK135-1449</strain>
    </source>
</reference>
<dbReference type="CDD" id="cd11529">
    <property type="entry name" value="NTP-PPase_MazG_Cterm"/>
    <property type="match status" value="1"/>
</dbReference>
<dbReference type="EC" id="3.6.1.9" evidence="2"/>
<sequence>MEQLLQIMRELREKCPWDQQQTPESLTRYAIEEAYEVEAAVRSANVEDVRDELGDLLLQVVFQAQMYSEQGAFDFQDVVQAISDKLIRRHPHVFQAEQFAQLSPEDVSVLWKKIKQTEKQGKPRSRLDQVKHAPALQQADEIQRNVAKIGFDFPDVAGAYGKLEEELSELKQAIAAQNSDEIQEEFGDCLFSLVNIGRKLGVSSEMALLGTIHKFRTRFALMEDQTDKQQLNLESLSLAELDQLWEQAKLELKKRAAHEQVTTSNRSDMD</sequence>
<proteinExistence type="predicted"/>
<dbReference type="NCBIfam" id="TIGR00444">
    <property type="entry name" value="mazG"/>
    <property type="match status" value="1"/>
</dbReference>
<dbReference type="InterPro" id="IPR004518">
    <property type="entry name" value="MazG-like_dom"/>
</dbReference>